<dbReference type="InterPro" id="IPR011051">
    <property type="entry name" value="RmlC_Cupin_sf"/>
</dbReference>
<dbReference type="PANTHER" id="PTHR31238">
    <property type="entry name" value="GERMIN-LIKE PROTEIN SUBFAMILY 3 MEMBER 3"/>
    <property type="match status" value="1"/>
</dbReference>
<evidence type="ECO:0000256" key="5">
    <source>
        <dbReference type="ARBA" id="ARBA00023211"/>
    </source>
</evidence>
<feature type="chain" id="PRO_5012801269" description="Cupin type-1 domain-containing protein" evidence="6">
    <location>
        <begin position="28"/>
        <end position="224"/>
    </location>
</feature>
<evidence type="ECO:0000256" key="2">
    <source>
        <dbReference type="ARBA" id="ARBA00007456"/>
    </source>
</evidence>
<keyword evidence="3" id="KW-0964">Secreted</keyword>
<evidence type="ECO:0000256" key="3">
    <source>
        <dbReference type="ARBA" id="ARBA00022525"/>
    </source>
</evidence>
<dbReference type="AlphaFoldDB" id="A0A1X6NK72"/>
<dbReference type="Pfam" id="PF00190">
    <property type="entry name" value="Cupin_1"/>
    <property type="match status" value="1"/>
</dbReference>
<dbReference type="OrthoDB" id="1921208at2759"/>
<evidence type="ECO:0000256" key="6">
    <source>
        <dbReference type="SAM" id="SignalP"/>
    </source>
</evidence>
<dbReference type="InterPro" id="IPR006045">
    <property type="entry name" value="Cupin_1"/>
</dbReference>
<comment type="similarity">
    <text evidence="2">Belongs to the germin family.</text>
</comment>
<keyword evidence="4" id="KW-0479">Metal-binding</keyword>
<comment type="subcellular location">
    <subcellularLocation>
        <location evidence="1">Secreted</location>
    </subcellularLocation>
</comment>
<dbReference type="InterPro" id="IPR014710">
    <property type="entry name" value="RmlC-like_jellyroll"/>
</dbReference>
<proteinExistence type="inferred from homology"/>
<protein>
    <recommendedName>
        <fullName evidence="7">Cupin type-1 domain-containing protein</fullName>
    </recommendedName>
</protein>
<dbReference type="Proteomes" id="UP000218209">
    <property type="component" value="Unassembled WGS sequence"/>
</dbReference>
<accession>A0A1X6NK72</accession>
<reference evidence="8 9" key="1">
    <citation type="submission" date="2017-03" db="EMBL/GenBank/DDBJ databases">
        <title>WGS assembly of Porphyra umbilicalis.</title>
        <authorList>
            <person name="Brawley S.H."/>
            <person name="Blouin N.A."/>
            <person name="Ficko-Blean E."/>
            <person name="Wheeler G.L."/>
            <person name="Lohr M."/>
            <person name="Goodson H.V."/>
            <person name="Jenkins J.W."/>
            <person name="Blaby-Haas C.E."/>
            <person name="Helliwell K.E."/>
            <person name="Chan C."/>
            <person name="Marriage T."/>
            <person name="Bhattacharya D."/>
            <person name="Klein A.S."/>
            <person name="Badis Y."/>
            <person name="Brodie J."/>
            <person name="Cao Y."/>
            <person name="Collen J."/>
            <person name="Dittami S.M."/>
            <person name="Gachon C.M."/>
            <person name="Green B.R."/>
            <person name="Karpowicz S."/>
            <person name="Kim J.W."/>
            <person name="Kudahl U."/>
            <person name="Lin S."/>
            <person name="Michel G."/>
            <person name="Mittag M."/>
            <person name="Olson B.J."/>
            <person name="Pangilinan J."/>
            <person name="Peng Y."/>
            <person name="Qiu H."/>
            <person name="Shu S."/>
            <person name="Singer J.T."/>
            <person name="Smith A.G."/>
            <person name="Sprecher B.N."/>
            <person name="Wagner V."/>
            <person name="Wang W."/>
            <person name="Wang Z.-Y."/>
            <person name="Yan J."/>
            <person name="Yarish C."/>
            <person name="Zoeuner-Riek S."/>
            <person name="Zhuang Y."/>
            <person name="Zou Y."/>
            <person name="Lindquist E.A."/>
            <person name="Grimwood J."/>
            <person name="Barry K."/>
            <person name="Rokhsar D.S."/>
            <person name="Schmutz J."/>
            <person name="Stiller J.W."/>
            <person name="Grossman A.R."/>
            <person name="Prochnik S.E."/>
        </authorList>
    </citation>
    <scope>NUCLEOTIDE SEQUENCE [LARGE SCALE GENOMIC DNA]</scope>
    <source>
        <strain evidence="8">4086291</strain>
    </source>
</reference>
<evidence type="ECO:0000313" key="9">
    <source>
        <dbReference type="Proteomes" id="UP000218209"/>
    </source>
</evidence>
<dbReference type="InterPro" id="IPR001929">
    <property type="entry name" value="Germin"/>
</dbReference>
<keyword evidence="6" id="KW-0732">Signal</keyword>
<dbReference type="PRINTS" id="PR00325">
    <property type="entry name" value="GERMIN"/>
</dbReference>
<sequence length="224" mass="22700">MAASAFAKAAVISTLAALVATTTAAAAGSTPPNAALFPTAVALRAKFADADFAIDTTALAGAPNPSGNFRAATVGTFPALGLPGINSAFALVDLAPGASNTVHSHPRGAETLYLLYGKLDVFFVEENSPPPVRVVRNTLRRGGVAVFPTGLIHGQRCVSRRGCKFLAVLGSADPGSVTVAARLCDAPASAVAAAYGVSARDAAHICAGLPANPTGGRWPRRRRQ</sequence>
<name>A0A1X6NK72_PORUM</name>
<dbReference type="SUPFAM" id="SSF51182">
    <property type="entry name" value="RmlC-like cupins"/>
    <property type="match status" value="1"/>
</dbReference>
<dbReference type="EMBL" id="KV919879">
    <property type="protein sequence ID" value="OSX68998.1"/>
    <property type="molecule type" value="Genomic_DNA"/>
</dbReference>
<dbReference type="GO" id="GO:0005576">
    <property type="term" value="C:extracellular region"/>
    <property type="evidence" value="ECO:0007669"/>
    <property type="project" value="UniProtKB-SubCell"/>
</dbReference>
<dbReference type="SMART" id="SM00835">
    <property type="entry name" value="Cupin_1"/>
    <property type="match status" value="1"/>
</dbReference>
<evidence type="ECO:0000256" key="4">
    <source>
        <dbReference type="ARBA" id="ARBA00022723"/>
    </source>
</evidence>
<evidence type="ECO:0000313" key="8">
    <source>
        <dbReference type="EMBL" id="OSX68998.1"/>
    </source>
</evidence>
<organism evidence="8 9">
    <name type="scientific">Porphyra umbilicalis</name>
    <name type="common">Purple laver</name>
    <name type="synonym">Red alga</name>
    <dbReference type="NCBI Taxonomy" id="2786"/>
    <lineage>
        <taxon>Eukaryota</taxon>
        <taxon>Rhodophyta</taxon>
        <taxon>Bangiophyceae</taxon>
        <taxon>Bangiales</taxon>
        <taxon>Bangiaceae</taxon>
        <taxon>Porphyra</taxon>
    </lineage>
</organism>
<keyword evidence="9" id="KW-1185">Reference proteome</keyword>
<feature type="signal peptide" evidence="6">
    <location>
        <begin position="1"/>
        <end position="27"/>
    </location>
</feature>
<dbReference type="GO" id="GO:0030145">
    <property type="term" value="F:manganese ion binding"/>
    <property type="evidence" value="ECO:0007669"/>
    <property type="project" value="InterPro"/>
</dbReference>
<gene>
    <name evidence="8" type="ORF">BU14_1984s0001</name>
</gene>
<feature type="domain" description="Cupin type-1" evidence="7">
    <location>
        <begin position="56"/>
        <end position="203"/>
    </location>
</feature>
<dbReference type="Gene3D" id="2.60.120.10">
    <property type="entry name" value="Jelly Rolls"/>
    <property type="match status" value="1"/>
</dbReference>
<evidence type="ECO:0000259" key="7">
    <source>
        <dbReference type="SMART" id="SM00835"/>
    </source>
</evidence>
<keyword evidence="5" id="KW-0464">Manganese</keyword>
<evidence type="ECO:0000256" key="1">
    <source>
        <dbReference type="ARBA" id="ARBA00004613"/>
    </source>
</evidence>